<accession>A0AAV6W713</accession>
<dbReference type="EMBL" id="WHWC01000042">
    <property type="protein sequence ID" value="KAG8363122.1"/>
    <property type="molecule type" value="Genomic_DNA"/>
</dbReference>
<dbReference type="SUPFAM" id="SSF57938">
    <property type="entry name" value="DnaJ/Hsp40 cysteine-rich domain"/>
    <property type="match status" value="1"/>
</dbReference>
<protein>
    <submittedName>
        <fullName evidence="1">Uncharacterized protein</fullName>
    </submittedName>
</protein>
<dbReference type="AlphaFoldDB" id="A0AAV6W713"/>
<name>A0AAV6W713_9LAMI</name>
<comment type="caution">
    <text evidence="1">The sequence shown here is derived from an EMBL/GenBank/DDBJ whole genome shotgun (WGS) entry which is preliminary data.</text>
</comment>
<gene>
    <name evidence="1" type="ORF">BUALT_BualtUnG0002500</name>
</gene>
<keyword evidence="2" id="KW-1185">Reference proteome</keyword>
<reference evidence="1" key="1">
    <citation type="submission" date="2019-10" db="EMBL/GenBank/DDBJ databases">
        <authorList>
            <person name="Zhang R."/>
            <person name="Pan Y."/>
            <person name="Wang J."/>
            <person name="Ma R."/>
            <person name="Yu S."/>
        </authorList>
    </citation>
    <scope>NUCLEOTIDE SEQUENCE</scope>
    <source>
        <strain evidence="1">LA-IB0</strain>
        <tissue evidence="1">Leaf</tissue>
    </source>
</reference>
<evidence type="ECO:0000313" key="1">
    <source>
        <dbReference type="EMBL" id="KAG8363122.1"/>
    </source>
</evidence>
<organism evidence="1 2">
    <name type="scientific">Buddleja alternifolia</name>
    <dbReference type="NCBI Taxonomy" id="168488"/>
    <lineage>
        <taxon>Eukaryota</taxon>
        <taxon>Viridiplantae</taxon>
        <taxon>Streptophyta</taxon>
        <taxon>Embryophyta</taxon>
        <taxon>Tracheophyta</taxon>
        <taxon>Spermatophyta</taxon>
        <taxon>Magnoliopsida</taxon>
        <taxon>eudicotyledons</taxon>
        <taxon>Gunneridae</taxon>
        <taxon>Pentapetalae</taxon>
        <taxon>asterids</taxon>
        <taxon>lamiids</taxon>
        <taxon>Lamiales</taxon>
        <taxon>Scrophulariaceae</taxon>
        <taxon>Buddlejeae</taxon>
        <taxon>Buddleja</taxon>
    </lineage>
</organism>
<evidence type="ECO:0000313" key="2">
    <source>
        <dbReference type="Proteomes" id="UP000826271"/>
    </source>
</evidence>
<proteinExistence type="predicted"/>
<dbReference type="Proteomes" id="UP000826271">
    <property type="component" value="Unassembled WGS sequence"/>
</dbReference>
<dbReference type="InterPro" id="IPR036410">
    <property type="entry name" value="HSP_DnaJ_Cys-rich_dom_sf"/>
</dbReference>
<sequence length="156" mass="17908">MSSLNDLVESIYRCLPGVWISEWHAVAHYEESNVRKENIRKADPPCVSVEEAVELIATLQWKRIFSDSGRTNLIELTMLPKGEWPKWCRSCGGSGLGYCSRCLGTGEYRYIMGFQFMHKDTEQLQDNQLYRVLDRRSSRSFTDVLLNDDCSDSTAV</sequence>